<dbReference type="InterPro" id="IPR047785">
    <property type="entry name" value="tRNA_MNMC2"/>
</dbReference>
<dbReference type="GO" id="GO:0004808">
    <property type="term" value="F:tRNA (5-methylaminomethyl-2-thiouridylate)(34)-methyltransferase activity"/>
    <property type="evidence" value="ECO:0007669"/>
    <property type="project" value="InterPro"/>
</dbReference>
<feature type="domain" description="MnmC-like methyltransferase" evidence="1">
    <location>
        <begin position="152"/>
        <end position="228"/>
    </location>
</feature>
<dbReference type="eggNOG" id="COG4121">
    <property type="taxonomic scope" value="Bacteria"/>
</dbReference>
<evidence type="ECO:0000313" key="3">
    <source>
        <dbReference type="Proteomes" id="UP000010408"/>
    </source>
</evidence>
<dbReference type="SUPFAM" id="SSF53335">
    <property type="entry name" value="S-adenosyl-L-methionine-dependent methyltransferases"/>
    <property type="match status" value="1"/>
</dbReference>
<protein>
    <recommendedName>
        <fullName evidence="1">MnmC-like methyltransferase domain-containing protein</fullName>
    </recommendedName>
</protein>
<dbReference type="RefSeq" id="WP_005469651.1">
    <property type="nucleotide sequence ID" value="NZ_KB291047.1"/>
</dbReference>
<proteinExistence type="predicted"/>
<organism evidence="2 3">
    <name type="scientific">Porphyromonas catoniae F0037</name>
    <dbReference type="NCBI Taxonomy" id="1127696"/>
    <lineage>
        <taxon>Bacteria</taxon>
        <taxon>Pseudomonadati</taxon>
        <taxon>Bacteroidota</taxon>
        <taxon>Bacteroidia</taxon>
        <taxon>Bacteroidales</taxon>
        <taxon>Porphyromonadaceae</taxon>
        <taxon>Porphyromonas</taxon>
    </lineage>
</organism>
<sequence length="231" mass="26262">MMVQYPELQATEDGSLTLYTPRFGEHYHSTHGAVQESRHIYTGLALKGRLATWYQDKERPLRLFEVGLGTGLNALLTALIADQEQIPILYTSIEKYPLPKEIFHHLSYEDIVGEGSDELLRRLHESPWGEDVSITPFFTLHKVLGDLTDYTFPQALDVVYYDAFSPEAQPELWEERLFLSLYDAMNCQATLATYCAKGVVRRALQHAGFSVERLSGPPGKREVLRAMKVRG</sequence>
<gene>
    <name evidence="2" type="ORF">HMPREF9134_01095</name>
</gene>
<name>L1ND97_9PORP</name>
<dbReference type="NCBIfam" id="NF033855">
    <property type="entry name" value="tRNA_MNMC2"/>
    <property type="match status" value="1"/>
</dbReference>
<dbReference type="PATRIC" id="fig|1127696.3.peg.991"/>
<evidence type="ECO:0000259" key="1">
    <source>
        <dbReference type="Pfam" id="PF05430"/>
    </source>
</evidence>
<accession>L1ND97</accession>
<comment type="caution">
    <text evidence="2">The sequence shown here is derived from an EMBL/GenBank/DDBJ whole genome shotgun (WGS) entry which is preliminary data.</text>
</comment>
<dbReference type="EMBL" id="AMEQ01000029">
    <property type="protein sequence ID" value="EKY01187.1"/>
    <property type="molecule type" value="Genomic_DNA"/>
</dbReference>
<dbReference type="Proteomes" id="UP000010408">
    <property type="component" value="Unassembled WGS sequence"/>
</dbReference>
<dbReference type="STRING" id="1127696.HMPREF9134_01095"/>
<evidence type="ECO:0000313" key="2">
    <source>
        <dbReference type="EMBL" id="EKY01187.1"/>
    </source>
</evidence>
<dbReference type="HOGENOM" id="CLU_061971_1_0_10"/>
<dbReference type="InterPro" id="IPR029063">
    <property type="entry name" value="SAM-dependent_MTases_sf"/>
</dbReference>
<dbReference type="PANTHER" id="PTHR39963">
    <property type="entry name" value="SLL0983 PROTEIN"/>
    <property type="match status" value="1"/>
</dbReference>
<reference evidence="2 3" key="1">
    <citation type="submission" date="2012-05" db="EMBL/GenBank/DDBJ databases">
        <authorList>
            <person name="Weinstock G."/>
            <person name="Sodergren E."/>
            <person name="Lobos E.A."/>
            <person name="Fulton L."/>
            <person name="Fulton R."/>
            <person name="Courtney L."/>
            <person name="Fronick C."/>
            <person name="O'Laughlin M."/>
            <person name="Godfrey J."/>
            <person name="Wilson R.M."/>
            <person name="Miner T."/>
            <person name="Farmer C."/>
            <person name="Delehaunty K."/>
            <person name="Cordes M."/>
            <person name="Minx P."/>
            <person name="Tomlinson C."/>
            <person name="Chen J."/>
            <person name="Wollam A."/>
            <person name="Pepin K.H."/>
            <person name="Bhonagiri V."/>
            <person name="Zhang X."/>
            <person name="Suruliraj S."/>
            <person name="Warren W."/>
            <person name="Mitreva M."/>
            <person name="Mardis E.R."/>
            <person name="Wilson R.K."/>
        </authorList>
    </citation>
    <scope>NUCLEOTIDE SEQUENCE [LARGE SCALE GENOMIC DNA]</scope>
    <source>
        <strain evidence="2 3">F0037</strain>
    </source>
</reference>
<dbReference type="AlphaFoldDB" id="L1ND97"/>
<dbReference type="InterPro" id="IPR008471">
    <property type="entry name" value="MnmC-like_methylTransf"/>
</dbReference>
<dbReference type="Gene3D" id="3.40.50.150">
    <property type="entry name" value="Vaccinia Virus protein VP39"/>
    <property type="match status" value="1"/>
</dbReference>
<dbReference type="Pfam" id="PF05430">
    <property type="entry name" value="Methyltransf_30"/>
    <property type="match status" value="1"/>
</dbReference>
<dbReference type="GO" id="GO:0016645">
    <property type="term" value="F:oxidoreductase activity, acting on the CH-NH group of donors"/>
    <property type="evidence" value="ECO:0007669"/>
    <property type="project" value="InterPro"/>
</dbReference>
<dbReference type="PANTHER" id="PTHR39963:SF1">
    <property type="entry name" value="MNMC-LIKE METHYLTRANSFERASE DOMAIN-CONTAINING PROTEIN"/>
    <property type="match status" value="1"/>
</dbReference>